<evidence type="ECO:0000313" key="11">
    <source>
        <dbReference type="Proteomes" id="UP000198341"/>
    </source>
</evidence>
<dbReference type="KEGG" id="bpg:Bathy12g01550"/>
<proteinExistence type="inferred from homology"/>
<dbReference type="Pfam" id="PF13193">
    <property type="entry name" value="AMP-binding_C"/>
    <property type="match status" value="1"/>
</dbReference>
<keyword evidence="11" id="KW-1185">Reference proteome</keyword>
<dbReference type="PROSITE" id="PS00455">
    <property type="entry name" value="AMP_BINDING"/>
    <property type="match status" value="1"/>
</dbReference>
<evidence type="ECO:0000256" key="1">
    <source>
        <dbReference type="ARBA" id="ARBA00006432"/>
    </source>
</evidence>
<dbReference type="Pfam" id="PF16177">
    <property type="entry name" value="ACAS_N"/>
    <property type="match status" value="1"/>
</dbReference>
<dbReference type="InterPro" id="IPR045851">
    <property type="entry name" value="AMP-bd_C_sf"/>
</dbReference>
<feature type="domain" description="AMP-dependent synthetase/ligase" evidence="7">
    <location>
        <begin position="167"/>
        <end position="596"/>
    </location>
</feature>
<evidence type="ECO:0000313" key="10">
    <source>
        <dbReference type="EMBL" id="CCO18841.1"/>
    </source>
</evidence>
<evidence type="ECO:0000256" key="6">
    <source>
        <dbReference type="SAM" id="MobiDB-lite"/>
    </source>
</evidence>
<gene>
    <name evidence="10" type="ordered locus">Bathy12g01550</name>
</gene>
<dbReference type="InterPro" id="IPR025110">
    <property type="entry name" value="AMP-bd_C"/>
</dbReference>
<keyword evidence="3" id="KW-0436">Ligase</keyword>
<evidence type="ECO:0000256" key="4">
    <source>
        <dbReference type="ARBA" id="ARBA00022741"/>
    </source>
</evidence>
<accession>K8ELC1</accession>
<sequence>MTLMLPASSSTTTAVFRSSSSGRRKNHGAKRMLRVRASSSSEKETKKRAKEEEEVPPSVLGPSHATIHSSSVEKETIEVVTDDPREQLKRYQEKYRYSIRHPGAFWAELAYENYSWENRDEFFKHNEHNERENFDARKGDVNVEFFKGAKTNIAYNCLDRNIEKGLGDAPAIIFESDEGFEREKRCETLTYLELKEKSDKLANHLIYVCNVKPGDVVVCYLPMIPEVVVTMMACARIGAVHNVVFAGYSAEALAKRIIDSEAKVLVSAAMSYRGGKAIELFKIVAEAEKICEIQGHRIEERVCHFNLPGSEPHTDWPKEKAEILAAYKQRHGGNEMSPAWTDAPHGIMRPYYGLCLLESFDLALDEQESRPPPVTIWRDAEDPAFILYTSGSTGAPKGVVHVIGGYMVHVGETMKEAFNVKAGDVTFCTADVGWITGHSYLVYGPLLNGCTSILYEGKPDYPNASRLWEICDKYRAKVLYTAPTVIRSLKKQGDEWVTKTKRDSLEILGTVGEPIGESAWTWFHDVVGEGKLPIVDTWWQTETGGHVILSLPNVGEQKPGRCGLPFYGCIPAILDPQTGKELDGPNVEGLLALKPPALPGMFRDIYKNHERYVKSYFQEIDGYYVSGDGARRDEDGQYYITGRVDDVINCSGHRIGTAEVENALARNVFVTEAAVVGIPSEIKGQELFAFCSLREDIQFLKEKAELKSSKYTPEQLIVRDLMDTCAKEIGSFAKPTGGILLLQPGTGIPKTRSGKLVRRVLRKIAKGDLTGDFGDLSAVANPESIQCIIQAKKKANEAEN</sequence>
<reference evidence="10 11" key="1">
    <citation type="submission" date="2011-10" db="EMBL/GenBank/DDBJ databases">
        <authorList>
            <person name="Genoscope - CEA"/>
        </authorList>
    </citation>
    <scope>NUCLEOTIDE SEQUENCE [LARGE SCALE GENOMIC DNA]</scope>
    <source>
        <strain evidence="10 11">RCC 1105</strain>
    </source>
</reference>
<feature type="domain" description="Acetyl-coenzyme A synthetase N-terminal" evidence="9">
    <location>
        <begin position="91"/>
        <end position="157"/>
    </location>
</feature>
<feature type="compositionally biased region" description="Basic residues" evidence="6">
    <location>
        <begin position="22"/>
        <end position="34"/>
    </location>
</feature>
<keyword evidence="4" id="KW-0547">Nucleotide-binding</keyword>
<dbReference type="GeneID" id="19012352"/>
<dbReference type="RefSeq" id="XP_007509726.1">
    <property type="nucleotide sequence ID" value="XM_007509664.1"/>
</dbReference>
<dbReference type="EMBL" id="FO082267">
    <property type="protein sequence ID" value="CCO18841.1"/>
    <property type="molecule type" value="Genomic_DNA"/>
</dbReference>
<feature type="domain" description="AMP-binding enzyme C-terminal" evidence="8">
    <location>
        <begin position="659"/>
        <end position="755"/>
    </location>
</feature>
<dbReference type="eggNOG" id="KOG1175">
    <property type="taxonomic scope" value="Eukaryota"/>
</dbReference>
<dbReference type="AlphaFoldDB" id="K8ELC1"/>
<evidence type="ECO:0000256" key="5">
    <source>
        <dbReference type="ARBA" id="ARBA00022840"/>
    </source>
</evidence>
<evidence type="ECO:0000259" key="7">
    <source>
        <dbReference type="Pfam" id="PF00501"/>
    </source>
</evidence>
<evidence type="ECO:0000256" key="3">
    <source>
        <dbReference type="ARBA" id="ARBA00022598"/>
    </source>
</evidence>
<dbReference type="GO" id="GO:0005524">
    <property type="term" value="F:ATP binding"/>
    <property type="evidence" value="ECO:0007669"/>
    <property type="project" value="UniProtKB-KW"/>
</dbReference>
<dbReference type="EC" id="6.2.1.1" evidence="2"/>
<evidence type="ECO:0000259" key="8">
    <source>
        <dbReference type="Pfam" id="PF13193"/>
    </source>
</evidence>
<dbReference type="PANTHER" id="PTHR24095:SF14">
    <property type="entry name" value="ACETYL-COENZYME A SYNTHETASE 1"/>
    <property type="match status" value="1"/>
</dbReference>
<feature type="compositionally biased region" description="Polar residues" evidence="6">
    <location>
        <begin position="7"/>
        <end position="21"/>
    </location>
</feature>
<dbReference type="Gene3D" id="3.40.50.12780">
    <property type="entry name" value="N-terminal domain of ligase-like"/>
    <property type="match status" value="2"/>
</dbReference>
<dbReference type="InterPro" id="IPR020845">
    <property type="entry name" value="AMP-binding_CS"/>
</dbReference>
<name>K8ELC1_9CHLO</name>
<feature type="compositionally biased region" description="Basic and acidic residues" evidence="6">
    <location>
        <begin position="41"/>
        <end position="51"/>
    </location>
</feature>
<dbReference type="PANTHER" id="PTHR24095">
    <property type="entry name" value="ACETYL-COENZYME A SYNTHETASE"/>
    <property type="match status" value="1"/>
</dbReference>
<keyword evidence="5" id="KW-0067">ATP-binding</keyword>
<dbReference type="Gene3D" id="3.30.300.30">
    <property type="match status" value="1"/>
</dbReference>
<organism evidence="10 11">
    <name type="scientific">Bathycoccus prasinos</name>
    <dbReference type="NCBI Taxonomy" id="41875"/>
    <lineage>
        <taxon>Eukaryota</taxon>
        <taxon>Viridiplantae</taxon>
        <taxon>Chlorophyta</taxon>
        <taxon>Mamiellophyceae</taxon>
        <taxon>Mamiellales</taxon>
        <taxon>Bathycoccaceae</taxon>
        <taxon>Bathycoccus</taxon>
    </lineage>
</organism>
<dbReference type="InterPro" id="IPR000873">
    <property type="entry name" value="AMP-dep_synth/lig_dom"/>
</dbReference>
<dbReference type="OrthoDB" id="1706066at2759"/>
<feature type="region of interest" description="Disordered" evidence="6">
    <location>
        <begin position="1"/>
        <end position="75"/>
    </location>
</feature>
<evidence type="ECO:0000256" key="2">
    <source>
        <dbReference type="ARBA" id="ARBA00013275"/>
    </source>
</evidence>
<dbReference type="SUPFAM" id="SSF56801">
    <property type="entry name" value="Acetyl-CoA synthetase-like"/>
    <property type="match status" value="1"/>
</dbReference>
<comment type="similarity">
    <text evidence="1">Belongs to the ATP-dependent AMP-binding enzyme family.</text>
</comment>
<dbReference type="GO" id="GO:0006085">
    <property type="term" value="P:acetyl-CoA biosynthetic process"/>
    <property type="evidence" value="ECO:0007669"/>
    <property type="project" value="TreeGrafter"/>
</dbReference>
<evidence type="ECO:0000259" key="9">
    <source>
        <dbReference type="Pfam" id="PF16177"/>
    </source>
</evidence>
<dbReference type="InterPro" id="IPR042099">
    <property type="entry name" value="ANL_N_sf"/>
</dbReference>
<dbReference type="Pfam" id="PF00501">
    <property type="entry name" value="AMP-binding"/>
    <property type="match status" value="1"/>
</dbReference>
<dbReference type="GO" id="GO:0003987">
    <property type="term" value="F:acetate-CoA ligase activity"/>
    <property type="evidence" value="ECO:0007669"/>
    <property type="project" value="UniProtKB-EC"/>
</dbReference>
<protein>
    <recommendedName>
        <fullName evidence="2">acetate--CoA ligase</fullName>
        <ecNumber evidence="2">6.2.1.1</ecNumber>
    </recommendedName>
</protein>
<dbReference type="STRING" id="41875.K8ELC1"/>
<dbReference type="InterPro" id="IPR032387">
    <property type="entry name" value="ACAS_N"/>
</dbReference>
<dbReference type="Proteomes" id="UP000198341">
    <property type="component" value="Chromosome 12"/>
</dbReference>